<dbReference type="eggNOG" id="COG3893">
    <property type="taxonomic scope" value="Bacteria"/>
</dbReference>
<dbReference type="Pfam" id="PF12705">
    <property type="entry name" value="PDDEXK_1"/>
    <property type="match status" value="1"/>
</dbReference>
<dbReference type="AlphaFoldDB" id="H8XS02"/>
<dbReference type="HOGENOM" id="CLU_013279_0_0_10"/>
<name>H8XS02_FLAIG</name>
<dbReference type="KEGG" id="fin:KQS_13445"/>
<evidence type="ECO:0000259" key="1">
    <source>
        <dbReference type="Pfam" id="PF12705"/>
    </source>
</evidence>
<gene>
    <name evidence="2" type="ordered locus">KQS_13445</name>
</gene>
<keyword evidence="3" id="KW-1185">Reference proteome</keyword>
<dbReference type="eggNOG" id="COG2887">
    <property type="taxonomic scope" value="Bacteria"/>
</dbReference>
<accession>H8XS02</accession>
<dbReference type="InterPro" id="IPR011604">
    <property type="entry name" value="PDDEXK-like_dom_sf"/>
</dbReference>
<dbReference type="Proteomes" id="UP000007599">
    <property type="component" value="Chromosome I"/>
</dbReference>
<sequence>MKETFLGNIADQLLLKSISDLTNTIVVLPNKRAKLFLLEELKKKSTLTFFAPQIISIESLIESISQLRSLDAIELLFEFYTVYLEITPVEVAHDFERFSNWAKTLIQDFNEIDRYLINPNEIFSYLLEIERIKHWTPNKEQQTQLIENQLEFWRQLPSYYEAFSKHLIERKIGYSGLIYKQAVQNKEAFVLNLESEHFIFAGFNALNQAEEIIIQHLLEANKAEIFWDIDTVFLKDEFHDAGYFLRRIKKSWNYFQQHPFNWVFDEFSKDKNIEVIGTPKSIGQAKIAGKIIESISQTTANLEKTAIVLSEEKLLIPVLNALPSEVQNLNITMGYSSINNPAQILIHKLFKLHVNAQKRNAKQSVYYYKEVLEIINNPLIEPIIQGFEIVQTIKKSNLTFITASRLNDLFQQLNKDGSAAIFHLLFTNWDAPIAAILVKIQEVLLCLKESLSNDNEQNKVTKAFVYSVYKVILQITNYYEKYHRIESLEGLFTIYKQVIDQAEVSFEGEPLIGLQIMGILESRVLDFDNVIITSLNEGKLPAGKSANSFIPYDVKIEKGLPTYKERDAIFTYHFYRLLQRAKNIYLLYNNYSEGLDAGEKSRFLTQLDVERLPNHQYKKTTYNAFLPDKAYQPIEIVKTDKILARLHEIATDKGFSPSSLTNYLRNPIQFYYQRILGVSENEEVEENIAVNTLGTIIHEVLEKMFTPFVESKKQVTVQDVEQMMRYVETYTIEKFKEVYKEGEITKGKNLIAFEVAKRNIQNFLNQEKDNLEKGDELYILSLEQSHDTLITQQSLPYPVKVAGKVDRIELRNNVVRIIDYKTGKVLANNLKINTFEGLTLDLKNDKIIQLLCYALMYQNKPILHNYPVEVGIISFKNMKAGFMPFGFGKGRGVVPETLISNKMLEHFTEELVVLIAEILNPQMSFKEKIN</sequence>
<dbReference type="InterPro" id="IPR027417">
    <property type="entry name" value="P-loop_NTPase"/>
</dbReference>
<feature type="domain" description="PD-(D/E)XK endonuclease-like" evidence="1">
    <location>
        <begin position="655"/>
        <end position="926"/>
    </location>
</feature>
<dbReference type="RefSeq" id="WP_014389704.1">
    <property type="nucleotide sequence ID" value="NC_017025.1"/>
</dbReference>
<dbReference type="InterPro" id="IPR038726">
    <property type="entry name" value="PDDEXK_AddAB-type"/>
</dbReference>
<dbReference type="OrthoDB" id="9762792at2"/>
<evidence type="ECO:0000313" key="3">
    <source>
        <dbReference type="Proteomes" id="UP000007599"/>
    </source>
</evidence>
<dbReference type="PATRIC" id="fig|1094466.5.peg.2634"/>
<reference evidence="2 3" key="1">
    <citation type="journal article" date="2012" name="J. Bacteriol.">
        <title>Complete Genome Sequence of Flavobacterium indicum GPSTA100-9T, Isolated from Warm Spring Water.</title>
        <authorList>
            <person name="Barbier P."/>
            <person name="Houel A."/>
            <person name="Loux V."/>
            <person name="Poulain J."/>
            <person name="Bernardet J.F."/>
            <person name="Touchon M."/>
            <person name="Duchaud E."/>
        </authorList>
    </citation>
    <scope>NUCLEOTIDE SEQUENCE [LARGE SCALE GENOMIC DNA]</scope>
    <source>
        <strain evidence="3">DSM 17447 / CIP 109464 / GPTSA100-9</strain>
    </source>
</reference>
<reference evidence="3" key="2">
    <citation type="submission" date="2012-03" db="EMBL/GenBank/DDBJ databases">
        <title>Complete genome sequence of Flavobacterium indicum GPTSA100-9T, isolated from warm spring water.</title>
        <authorList>
            <person name="Barbier P."/>
            <person name="Houel A."/>
            <person name="Loux V."/>
            <person name="Poulain J."/>
            <person name="Bernardet J.-F."/>
            <person name="Touchon M."/>
            <person name="Duchaud E."/>
        </authorList>
    </citation>
    <scope>NUCLEOTIDE SEQUENCE [LARGE SCALE GENOMIC DNA]</scope>
    <source>
        <strain evidence="3">DSM 17447 / CIP 109464 / GPTSA100-9</strain>
    </source>
</reference>
<dbReference type="EMBL" id="HE774682">
    <property type="protein sequence ID" value="CCG54586.1"/>
    <property type="molecule type" value="Genomic_DNA"/>
</dbReference>
<dbReference type="Gene3D" id="3.90.320.10">
    <property type="match status" value="1"/>
</dbReference>
<dbReference type="STRING" id="1094466.KQS_13445"/>
<dbReference type="SUPFAM" id="SSF52540">
    <property type="entry name" value="P-loop containing nucleoside triphosphate hydrolases"/>
    <property type="match status" value="1"/>
</dbReference>
<evidence type="ECO:0000313" key="2">
    <source>
        <dbReference type="EMBL" id="CCG54586.1"/>
    </source>
</evidence>
<proteinExistence type="predicted"/>
<protein>
    <recommendedName>
        <fullName evidence="1">PD-(D/E)XK endonuclease-like domain-containing protein</fullName>
    </recommendedName>
</protein>
<organism evidence="2 3">
    <name type="scientific">Flavobacterium indicum (strain DSM 17447 / CIP 109464 / GPTSA100-9)</name>
    <dbReference type="NCBI Taxonomy" id="1094466"/>
    <lineage>
        <taxon>Bacteria</taxon>
        <taxon>Pseudomonadati</taxon>
        <taxon>Bacteroidota</taxon>
        <taxon>Flavobacteriia</taxon>
        <taxon>Flavobacteriales</taxon>
        <taxon>Flavobacteriaceae</taxon>
        <taxon>Flavobacterium</taxon>
    </lineage>
</organism>